<keyword evidence="1" id="KW-0240">DNA-directed RNA polymerase</keyword>
<evidence type="ECO:0000256" key="2">
    <source>
        <dbReference type="ARBA" id="ARBA00023163"/>
    </source>
</evidence>
<proteinExistence type="predicted"/>
<keyword evidence="2" id="KW-0804">Transcription</keyword>
<dbReference type="InterPro" id="IPR045113">
    <property type="entry name" value="Rpb7-like"/>
</dbReference>
<dbReference type="AlphaFoldDB" id="A0A6C0IEC2"/>
<name>A0A6C0IEC2_9ZZZZ</name>
<organism evidence="4">
    <name type="scientific">viral metagenome</name>
    <dbReference type="NCBI Taxonomy" id="1070528"/>
    <lineage>
        <taxon>unclassified sequences</taxon>
        <taxon>metagenomes</taxon>
        <taxon>organismal metagenomes</taxon>
    </lineage>
</organism>
<dbReference type="Gene3D" id="3.30.1490.120">
    <property type="entry name" value="RNA polymerase Rpb7-like, N-terminal domain"/>
    <property type="match status" value="1"/>
</dbReference>
<accession>A0A6C0IEC2</accession>
<dbReference type="EMBL" id="MN740159">
    <property type="protein sequence ID" value="QHT90795.1"/>
    <property type="molecule type" value="Genomic_DNA"/>
</dbReference>
<dbReference type="InterPro" id="IPR005576">
    <property type="entry name" value="Rpb7-like_N"/>
</dbReference>
<dbReference type="PANTHER" id="PTHR12709">
    <property type="entry name" value="DNA-DIRECTED RNA POLYMERASE II, III"/>
    <property type="match status" value="1"/>
</dbReference>
<dbReference type="SUPFAM" id="SSF50249">
    <property type="entry name" value="Nucleic acid-binding proteins"/>
    <property type="match status" value="1"/>
</dbReference>
<reference evidence="4" key="1">
    <citation type="journal article" date="2020" name="Nature">
        <title>Giant virus diversity and host interactions through global metagenomics.</title>
        <authorList>
            <person name="Schulz F."/>
            <person name="Roux S."/>
            <person name="Paez-Espino D."/>
            <person name="Jungbluth S."/>
            <person name="Walsh D.A."/>
            <person name="Denef V.J."/>
            <person name="McMahon K.D."/>
            <person name="Konstantinidis K.T."/>
            <person name="Eloe-Fadrosh E.A."/>
            <person name="Kyrpides N.C."/>
            <person name="Woyke T."/>
        </authorList>
    </citation>
    <scope>NUCLEOTIDE SEQUENCE</scope>
    <source>
        <strain evidence="4">GVMAG-M-3300023184-71</strain>
    </source>
</reference>
<dbReference type="Pfam" id="PF03876">
    <property type="entry name" value="SHS2_Rpb7-N"/>
    <property type="match status" value="1"/>
</dbReference>
<evidence type="ECO:0000256" key="1">
    <source>
        <dbReference type="ARBA" id="ARBA00022478"/>
    </source>
</evidence>
<protein>
    <recommendedName>
        <fullName evidence="3">RNA polymerase Rpb7-like N-terminal domain-containing protein</fullName>
    </recommendedName>
</protein>
<dbReference type="PANTHER" id="PTHR12709:SF4">
    <property type="entry name" value="DNA-DIRECTED RNA POLYMERASE II SUBUNIT RPB7"/>
    <property type="match status" value="1"/>
</dbReference>
<dbReference type="InterPro" id="IPR012340">
    <property type="entry name" value="NA-bd_OB-fold"/>
</dbReference>
<dbReference type="GO" id="GO:0000428">
    <property type="term" value="C:DNA-directed RNA polymerase complex"/>
    <property type="evidence" value="ECO:0007669"/>
    <property type="project" value="UniProtKB-KW"/>
</dbReference>
<evidence type="ECO:0000259" key="3">
    <source>
        <dbReference type="Pfam" id="PF03876"/>
    </source>
</evidence>
<dbReference type="GO" id="GO:0006352">
    <property type="term" value="P:DNA-templated transcription initiation"/>
    <property type="evidence" value="ECO:0007669"/>
    <property type="project" value="InterPro"/>
</dbReference>
<sequence>MSIQKNAILQKINLRFCLAPEYFDADYKDHLLNSIREKYENKSFKEYGYILEIQEIERILNEEIMSMVPNVFFMVQVRALLYLPRVGDRLEVQIDKIFHHGIFIMENKIRILIPIALSTEYEVQKDFSSFYLLNTQTHKTYRKDDRLHVELVEVRFEKDGFSCIASIVSSVEV</sequence>
<feature type="domain" description="RNA polymerase Rpb7-like N-terminal" evidence="3">
    <location>
        <begin position="17"/>
        <end position="59"/>
    </location>
</feature>
<dbReference type="InterPro" id="IPR036898">
    <property type="entry name" value="RNA_pol_Rpb7-like_N_sf"/>
</dbReference>
<dbReference type="SUPFAM" id="SSF88798">
    <property type="entry name" value="N-terminal, heterodimerisation domain of RBP7 (RpoE)"/>
    <property type="match status" value="1"/>
</dbReference>
<evidence type="ECO:0000313" key="4">
    <source>
        <dbReference type="EMBL" id="QHT90795.1"/>
    </source>
</evidence>